<dbReference type="Pfam" id="PF20684">
    <property type="entry name" value="Fung_rhodopsin"/>
    <property type="match status" value="1"/>
</dbReference>
<dbReference type="AlphaFoldDB" id="A0A8H6MIX6"/>
<dbReference type="EMBL" id="WIGN01000532">
    <property type="protein sequence ID" value="KAF6789374.1"/>
    <property type="molecule type" value="Genomic_DNA"/>
</dbReference>
<organism evidence="9 10">
    <name type="scientific">Colletotrichum sojae</name>
    <dbReference type="NCBI Taxonomy" id="2175907"/>
    <lineage>
        <taxon>Eukaryota</taxon>
        <taxon>Fungi</taxon>
        <taxon>Dikarya</taxon>
        <taxon>Ascomycota</taxon>
        <taxon>Pezizomycotina</taxon>
        <taxon>Sordariomycetes</taxon>
        <taxon>Hypocreomycetidae</taxon>
        <taxon>Glomerellales</taxon>
        <taxon>Glomerellaceae</taxon>
        <taxon>Colletotrichum</taxon>
        <taxon>Colletotrichum orchidearum species complex</taxon>
    </lineage>
</organism>
<keyword evidence="2 7" id="KW-0812">Transmembrane</keyword>
<feature type="transmembrane region" description="Helical" evidence="7">
    <location>
        <begin position="239"/>
        <end position="264"/>
    </location>
</feature>
<dbReference type="Proteomes" id="UP000652219">
    <property type="component" value="Unassembled WGS sequence"/>
</dbReference>
<feature type="transmembrane region" description="Helical" evidence="7">
    <location>
        <begin position="93"/>
        <end position="117"/>
    </location>
</feature>
<accession>A0A8H6MIX6</accession>
<keyword evidence="3 7" id="KW-1133">Transmembrane helix</keyword>
<keyword evidence="10" id="KW-1185">Reference proteome</keyword>
<sequence>MNSTTPNPPTGNMTTHSLDPHDSRQPLVIGISSVFIGIVTTFMAIRVFVRGYILKGWGLDDHAYIWSCVNATYGALGLHFYDSTPEQNKRSVKYVTAMVILYQFAFLSIKATFFLQYRRAFALPSIQTFCNIFLAINLLILVGMTISGGLVVGRFLAPDVGPADQQRFLRWTYANAGINLTTDIIIFILPLTLVWRLRLAMMQKIGLIASFAVGILTGVISIVRFVTLEDVIQTSDFNYVAVPLVLLSLAEPTSAIVCACVPILRPLLARWAWPGSAGGPGTGGSVASAGGHSASRHTAKPSVSTHPSTPQSPTTPTVPQLYSCLE</sequence>
<evidence type="ECO:0000259" key="8">
    <source>
        <dbReference type="Pfam" id="PF20684"/>
    </source>
</evidence>
<comment type="similarity">
    <text evidence="5">Belongs to the SAT4 family.</text>
</comment>
<feature type="transmembrane region" description="Helical" evidence="7">
    <location>
        <begin position="176"/>
        <end position="195"/>
    </location>
</feature>
<evidence type="ECO:0000256" key="4">
    <source>
        <dbReference type="ARBA" id="ARBA00023136"/>
    </source>
</evidence>
<proteinExistence type="inferred from homology"/>
<comment type="subcellular location">
    <subcellularLocation>
        <location evidence="1">Membrane</location>
        <topology evidence="1">Multi-pass membrane protein</topology>
    </subcellularLocation>
</comment>
<comment type="caution">
    <text evidence="9">The sequence shown here is derived from an EMBL/GenBank/DDBJ whole genome shotgun (WGS) entry which is preliminary data.</text>
</comment>
<feature type="region of interest" description="Disordered" evidence="6">
    <location>
        <begin position="1"/>
        <end position="21"/>
    </location>
</feature>
<keyword evidence="4 7" id="KW-0472">Membrane</keyword>
<dbReference type="PANTHER" id="PTHR33048:SF47">
    <property type="entry name" value="INTEGRAL MEMBRANE PROTEIN-RELATED"/>
    <property type="match status" value="1"/>
</dbReference>
<name>A0A8H6MIX6_9PEZI</name>
<feature type="transmembrane region" description="Helical" evidence="7">
    <location>
        <begin position="27"/>
        <end position="49"/>
    </location>
</feature>
<reference evidence="9 10" key="1">
    <citation type="journal article" date="2020" name="Phytopathology">
        <title>Genome Sequence Resources of Colletotrichum truncatum, C. plurivorum, C. musicola, and C. sojae: Four Species Pathogenic to Soybean (Glycine max).</title>
        <authorList>
            <person name="Rogerio F."/>
            <person name="Boufleur T.R."/>
            <person name="Ciampi-Guillardi M."/>
            <person name="Sukno S.A."/>
            <person name="Thon M.R."/>
            <person name="Massola Junior N.S."/>
            <person name="Baroncelli R."/>
        </authorList>
    </citation>
    <scope>NUCLEOTIDE SEQUENCE [LARGE SCALE GENOMIC DNA]</scope>
    <source>
        <strain evidence="9 10">LFN0009</strain>
    </source>
</reference>
<dbReference type="GO" id="GO:0016020">
    <property type="term" value="C:membrane"/>
    <property type="evidence" value="ECO:0007669"/>
    <property type="project" value="UniProtKB-SubCell"/>
</dbReference>
<feature type="transmembrane region" description="Helical" evidence="7">
    <location>
        <begin position="129"/>
        <end position="156"/>
    </location>
</feature>
<evidence type="ECO:0000256" key="7">
    <source>
        <dbReference type="SAM" id="Phobius"/>
    </source>
</evidence>
<evidence type="ECO:0000256" key="5">
    <source>
        <dbReference type="ARBA" id="ARBA00038359"/>
    </source>
</evidence>
<evidence type="ECO:0000313" key="9">
    <source>
        <dbReference type="EMBL" id="KAF6789374.1"/>
    </source>
</evidence>
<dbReference type="InterPro" id="IPR052337">
    <property type="entry name" value="SAT4-like"/>
</dbReference>
<feature type="compositionally biased region" description="Low complexity" evidence="6">
    <location>
        <begin position="1"/>
        <end position="15"/>
    </location>
</feature>
<protein>
    <recommendedName>
        <fullName evidence="8">Rhodopsin domain-containing protein</fullName>
    </recommendedName>
</protein>
<feature type="domain" description="Rhodopsin" evidence="8">
    <location>
        <begin position="45"/>
        <end position="270"/>
    </location>
</feature>
<dbReference type="InterPro" id="IPR049326">
    <property type="entry name" value="Rhodopsin_dom_fungi"/>
</dbReference>
<evidence type="ECO:0000256" key="2">
    <source>
        <dbReference type="ARBA" id="ARBA00022692"/>
    </source>
</evidence>
<feature type="compositionally biased region" description="Low complexity" evidence="6">
    <location>
        <begin position="301"/>
        <end position="319"/>
    </location>
</feature>
<evidence type="ECO:0000256" key="6">
    <source>
        <dbReference type="SAM" id="MobiDB-lite"/>
    </source>
</evidence>
<evidence type="ECO:0000256" key="3">
    <source>
        <dbReference type="ARBA" id="ARBA00022989"/>
    </source>
</evidence>
<dbReference type="PANTHER" id="PTHR33048">
    <property type="entry name" value="PTH11-LIKE INTEGRAL MEMBRANE PROTEIN (AFU_ORTHOLOGUE AFUA_5G11245)"/>
    <property type="match status" value="1"/>
</dbReference>
<gene>
    <name evidence="9" type="ORF">CSOJ01_14801</name>
</gene>
<evidence type="ECO:0000256" key="1">
    <source>
        <dbReference type="ARBA" id="ARBA00004141"/>
    </source>
</evidence>
<feature type="transmembrane region" description="Helical" evidence="7">
    <location>
        <begin position="61"/>
        <end position="81"/>
    </location>
</feature>
<feature type="region of interest" description="Disordered" evidence="6">
    <location>
        <begin position="282"/>
        <end position="319"/>
    </location>
</feature>
<evidence type="ECO:0000313" key="10">
    <source>
        <dbReference type="Proteomes" id="UP000652219"/>
    </source>
</evidence>
<feature type="transmembrane region" description="Helical" evidence="7">
    <location>
        <begin position="207"/>
        <end position="227"/>
    </location>
</feature>